<dbReference type="PROSITE" id="PS00012">
    <property type="entry name" value="PHOSPHOPANTETHEINE"/>
    <property type="match status" value="1"/>
</dbReference>
<dbReference type="AlphaFoldDB" id="A0A1J9RL37"/>
<comment type="caution">
    <text evidence="4">The sequence shown here is derived from an EMBL/GenBank/DDBJ whole genome shotgun (WGS) entry which is preliminary data.</text>
</comment>
<dbReference type="SMART" id="SM00823">
    <property type="entry name" value="PKS_PP"/>
    <property type="match status" value="1"/>
</dbReference>
<dbReference type="Pfam" id="PF23297">
    <property type="entry name" value="ACP_SdgA_C"/>
    <property type="match status" value="1"/>
</dbReference>
<dbReference type="GO" id="GO:0044550">
    <property type="term" value="P:secondary metabolite biosynthetic process"/>
    <property type="evidence" value="ECO:0007669"/>
    <property type="project" value="TreeGrafter"/>
</dbReference>
<evidence type="ECO:0000259" key="3">
    <source>
        <dbReference type="PROSITE" id="PS50075"/>
    </source>
</evidence>
<dbReference type="InterPro" id="IPR057326">
    <property type="entry name" value="KR_dom"/>
</dbReference>
<dbReference type="InterPro" id="IPR009081">
    <property type="entry name" value="PP-bd_ACP"/>
</dbReference>
<evidence type="ECO:0000256" key="2">
    <source>
        <dbReference type="ARBA" id="ARBA00022553"/>
    </source>
</evidence>
<dbReference type="Gene3D" id="3.40.50.720">
    <property type="entry name" value="NAD(P)-binding Rossmann-like Domain"/>
    <property type="match status" value="1"/>
</dbReference>
<dbReference type="Gene3D" id="1.10.1200.10">
    <property type="entry name" value="ACP-like"/>
    <property type="match status" value="1"/>
</dbReference>
<evidence type="ECO:0000256" key="1">
    <source>
        <dbReference type="ARBA" id="ARBA00022450"/>
    </source>
</evidence>
<dbReference type="OrthoDB" id="329835at2759"/>
<dbReference type="SUPFAM" id="SSF51735">
    <property type="entry name" value="NAD(P)-binding Rossmann-fold domains"/>
    <property type="match status" value="1"/>
</dbReference>
<keyword evidence="5" id="KW-1185">Reference proteome</keyword>
<dbReference type="EMBL" id="LGTZ01000017">
    <property type="protein sequence ID" value="OJD28325.1"/>
    <property type="molecule type" value="Genomic_DNA"/>
</dbReference>
<dbReference type="SMART" id="SM00822">
    <property type="entry name" value="PKS_KR"/>
    <property type="match status" value="1"/>
</dbReference>
<name>A0A1J9RL37_9EURO</name>
<dbReference type="InterPro" id="IPR020806">
    <property type="entry name" value="PKS_PP-bd"/>
</dbReference>
<dbReference type="STRING" id="1658174.A0A1J9RL37"/>
<dbReference type="InterPro" id="IPR036291">
    <property type="entry name" value="NAD(P)-bd_dom_sf"/>
</dbReference>
<evidence type="ECO:0000313" key="4">
    <source>
        <dbReference type="EMBL" id="OJD28325.1"/>
    </source>
</evidence>
<sequence length="366" mass="40512">MYIISGGLGGLGRAITRWMVNRGAKHLILLSRSGIRTHPAKALVEELQSEGVVVATPACNITDASILRDTLETSMNSMPPIRGCIQASLVLEDSTFENMKFVKWDKAIRPKVHGSWKLHRHLPPDLDFFIMVSSTSGIFAARETKDLLAYHRVANGQKEVSIDVGIIMSAGVIKETKVLRERHRTNALTKLVTMEELFALLDRFCDPESELLAEAQCQVVTGLTVSKSTHNDDPDRIYWMESPKFSHIKQMDDMHHTKGNAFKGSADYLAQFTSANSLAETSAIVSTALAAKLSRFLAIPVEDLDFNKPIQDFGADSLVALELRNWFSRDWGTEVAIFDIIGGVTIAMTGALVASRSLHRQATWTE</sequence>
<organism evidence="4 5">
    <name type="scientific">Blastomyces percursus</name>
    <dbReference type="NCBI Taxonomy" id="1658174"/>
    <lineage>
        <taxon>Eukaryota</taxon>
        <taxon>Fungi</taxon>
        <taxon>Dikarya</taxon>
        <taxon>Ascomycota</taxon>
        <taxon>Pezizomycotina</taxon>
        <taxon>Eurotiomycetes</taxon>
        <taxon>Eurotiomycetidae</taxon>
        <taxon>Onygenales</taxon>
        <taxon>Ajellomycetaceae</taxon>
        <taxon>Blastomyces</taxon>
    </lineage>
</organism>
<dbReference type="VEuPathDB" id="FungiDB:ACJ73_00275"/>
<protein>
    <recommendedName>
        <fullName evidence="3">Carrier domain-containing protein</fullName>
    </recommendedName>
</protein>
<dbReference type="GO" id="GO:0031177">
    <property type="term" value="F:phosphopantetheine binding"/>
    <property type="evidence" value="ECO:0007669"/>
    <property type="project" value="InterPro"/>
</dbReference>
<dbReference type="InterPro" id="IPR050091">
    <property type="entry name" value="PKS_NRPS_Biosynth_Enz"/>
</dbReference>
<dbReference type="Pfam" id="PF08659">
    <property type="entry name" value="KR"/>
    <property type="match status" value="1"/>
</dbReference>
<dbReference type="PANTHER" id="PTHR43775">
    <property type="entry name" value="FATTY ACID SYNTHASE"/>
    <property type="match status" value="1"/>
</dbReference>
<dbReference type="SUPFAM" id="SSF47336">
    <property type="entry name" value="ACP-like"/>
    <property type="match status" value="1"/>
</dbReference>
<reference evidence="4 5" key="1">
    <citation type="submission" date="2015-08" db="EMBL/GenBank/DDBJ databases">
        <title>Emmonsia species relationships and genome sequence.</title>
        <authorList>
            <person name="Cuomo C.A."/>
            <person name="Schwartz I.S."/>
            <person name="Kenyon C."/>
            <person name="De Hoog G.S."/>
            <person name="Govender N.P."/>
            <person name="Botha A."/>
            <person name="Moreno L."/>
            <person name="De Vries M."/>
            <person name="Munoz J.F."/>
            <person name="Stielow J.B."/>
        </authorList>
    </citation>
    <scope>NUCLEOTIDE SEQUENCE [LARGE SCALE GENOMIC DNA]</scope>
    <source>
        <strain evidence="4 5">EI222</strain>
    </source>
</reference>
<dbReference type="PROSITE" id="PS50075">
    <property type="entry name" value="CARRIER"/>
    <property type="match status" value="1"/>
</dbReference>
<dbReference type="Proteomes" id="UP000242791">
    <property type="component" value="Unassembled WGS sequence"/>
</dbReference>
<keyword evidence="2" id="KW-0597">Phosphoprotein</keyword>
<dbReference type="InterPro" id="IPR036736">
    <property type="entry name" value="ACP-like_sf"/>
</dbReference>
<proteinExistence type="predicted"/>
<keyword evidence="1" id="KW-0596">Phosphopantetheine</keyword>
<dbReference type="GO" id="GO:0006633">
    <property type="term" value="P:fatty acid biosynthetic process"/>
    <property type="evidence" value="ECO:0007669"/>
    <property type="project" value="TreeGrafter"/>
</dbReference>
<dbReference type="InterPro" id="IPR013968">
    <property type="entry name" value="PKS_KR"/>
</dbReference>
<accession>A0A1J9RL37</accession>
<dbReference type="InterPro" id="IPR006162">
    <property type="entry name" value="Ppantetheine_attach_site"/>
</dbReference>
<feature type="domain" description="Carrier" evidence="3">
    <location>
        <begin position="279"/>
        <end position="357"/>
    </location>
</feature>
<evidence type="ECO:0000313" key="5">
    <source>
        <dbReference type="Proteomes" id="UP000242791"/>
    </source>
</evidence>
<dbReference type="PANTHER" id="PTHR43775:SF29">
    <property type="entry name" value="ASPERFURANONE POLYKETIDE SYNTHASE AFOG-RELATED"/>
    <property type="match status" value="1"/>
</dbReference>
<dbReference type="GO" id="GO:0004312">
    <property type="term" value="F:fatty acid synthase activity"/>
    <property type="evidence" value="ECO:0007669"/>
    <property type="project" value="TreeGrafter"/>
</dbReference>
<gene>
    <name evidence="4" type="ORF">ACJ73_00275</name>
</gene>